<feature type="domain" description="Rib" evidence="4">
    <location>
        <begin position="1465"/>
        <end position="1545"/>
    </location>
</feature>
<feature type="compositionally biased region" description="Acidic residues" evidence="2">
    <location>
        <begin position="165"/>
        <end position="187"/>
    </location>
</feature>
<dbReference type="HOGENOM" id="CLU_242095_0_0_9"/>
<dbReference type="GO" id="GO:0016020">
    <property type="term" value="C:membrane"/>
    <property type="evidence" value="ECO:0007669"/>
    <property type="project" value="InterPro"/>
</dbReference>
<feature type="compositionally biased region" description="Basic and acidic residues" evidence="2">
    <location>
        <begin position="219"/>
        <end position="240"/>
    </location>
</feature>
<proteinExistence type="predicted"/>
<gene>
    <name evidence="6" type="ORF">HMPREF9698_00632</name>
</gene>
<accession>K9ESC0</accession>
<dbReference type="Gene3D" id="2.60.40.10">
    <property type="entry name" value="Immunoglobulins"/>
    <property type="match status" value="1"/>
</dbReference>
<feature type="compositionally biased region" description="Acidic residues" evidence="2">
    <location>
        <begin position="1542"/>
        <end position="1570"/>
    </location>
</feature>
<name>K9ESC0_9LACT</name>
<keyword evidence="7" id="KW-1185">Reference proteome</keyword>
<dbReference type="RefSeq" id="WP_003777310.1">
    <property type="nucleotide sequence ID" value="NZ_JH992958.1"/>
</dbReference>
<feature type="compositionally biased region" description="Basic and acidic residues" evidence="2">
    <location>
        <begin position="1601"/>
        <end position="1620"/>
    </location>
</feature>
<feature type="compositionally biased region" description="Basic and acidic residues" evidence="2">
    <location>
        <begin position="87"/>
        <end position="96"/>
    </location>
</feature>
<feature type="compositionally biased region" description="Acidic residues" evidence="2">
    <location>
        <begin position="142"/>
        <end position="151"/>
    </location>
</feature>
<feature type="compositionally biased region" description="Polar residues" evidence="2">
    <location>
        <begin position="1496"/>
        <end position="1505"/>
    </location>
</feature>
<dbReference type="Pfam" id="PF18957">
    <property type="entry name" value="RibLong"/>
    <property type="match status" value="2"/>
</dbReference>
<dbReference type="GO" id="GO:0005509">
    <property type="term" value="F:calcium ion binding"/>
    <property type="evidence" value="ECO:0007669"/>
    <property type="project" value="InterPro"/>
</dbReference>
<evidence type="ECO:0000313" key="7">
    <source>
        <dbReference type="Proteomes" id="UP000009875"/>
    </source>
</evidence>
<evidence type="ECO:0000256" key="2">
    <source>
        <dbReference type="SAM" id="MobiDB-lite"/>
    </source>
</evidence>
<sequence length="1662" mass="182085">MLGKNNKKVKSEKQAHRYYRYTIKKLTIGVTSVAIGAGLAFLGGSSVSAQEADNTSLNLLEAQYSLADLYGDDTLDSGQAPEEEHDPDSLTEKLPESEDGEESNLPKNSKVADPTAEKESLLGRESDEDYLGSHLTEKNYLADDEEDETDPVEGQPDSYPSQITEESEEDYSDEVNEKEIDEEESFEESFFFFKRNDTDSVSLEDKQEDESDQDSGKSLADHEDKIIANEREAEDTDQKDFDRSAKELEDLKAALDQQAESESDDLTDSLWSSIKAGVENEEVRSPLKNLGIDDKVKKSDDLSQFDLSQLTEDDMENILDFYSGLDQLGFDINEDQLRSLTNTVLIKQFIQNQVIRDYKSIESDELGKIIPANALTTHRNGLDEVPVGDPNAYISNMVDATNAKYTLSGSVHIVDQGQPSTFANGLTPAPDGTKVYLRWFDRDGAVSPLYVTETQSVIDVNGDGRRGGDFAFDLRQGWVDANGDLRQYRARAGQYYTLYVPITINDNGNRLVMLRQASGYLPRVYANSVTGINMGQFPLIGTNMQKVAVFMSELPEENKDGSSYMTVPVSEWTVDPIGPMTAPAGLTIFHDGTDNVDLYDEVALSGHVWLETGAGDWANSATGPNNNTRDPKADGYYVGVSWLTPEGRQAYDSLVRSRPISQQADATKVLLTARPDYIGGTRIAKTDLQGRYTIRFNQGEGIQNGLIGAMNYVYFFVLNPDFEPMATYSAYTIPVFRSPLANMSWRPQPMASNAAYNSKHNINFAVIPTVDLKLRVTSHDTDNSPAKLGDTVTVDVTGDRLPPKELNPRIRWTNEGGDILKETPLTPINVSVDDIWLVPETAEEAKDMNIKSGEIIQVKLVTGYGGDDSVISTDSFIVQYKDEEPVNDAADNAPFYPETSVERGEEKIIASPFNRYWTPLPEDIVYSHPDDEDQVPWSTVNSDGSIRVYPSILVKTGDYYIPVQVNYPDGSKETIYASVTVEEKTIPEANRFKPEVKPLLSELGEPIAPDDILDQVSVPGYAFHPNFPSQSPSITLDRGQDLPDGTQLGYYPVDVTISYPDKSSQAVIVPVNVVDTTAPTIGNIDDQIIKEGDPIIPIRPEVDDPSSTVKVLGLPDGVDYNENLGLISGTPIVSDWGSHEPLRNYEIILLATDSSDNTGSEVFNITIKRLISDLFDPEVDEVDKPYGQGPDEDDITGAITIPGYPEDGSQPNINYDPSDLPDGSESGKYDVPVTIDYPDGSQAQVTVPVVINPSLSEQVTVTYPDTDVTVGQAASSWPSLWAQDEAGDWQAVTDPVVASYVLGKSMPNGIRVAQDTGRVSLSDSYTGDRQVGDQVLVPVLVNYADGSTEVVGASFTVNAVEMTPIEPITGIEPIEAVTVINGQAIRPIEITPEEDDSIIGDPAGYPDGLDSQKDSDGQVTLVGTPIITDWETGETEREFDVTVPVVSGNGAQMTDSFVIVVQRDQASLYDPHVQPVEKDYGQNPSDEDIQGAITIPGQSDGSQPDINYDPSDLPDGSESGKYDVPVTIDYPDGSQDTVEIIVEIEEPQSSDDYDQDSSFDSIDEGLEDDQGNGNKEATDDSTSYNKTADNQSRSEPTVNRSIKEDHSQVVSETDLKAKEDSSEDEEGKLPDTATNSWMLAMTSLGSLLTGAMAKLADKFRRK</sequence>
<dbReference type="Proteomes" id="UP000009875">
    <property type="component" value="Unassembled WGS sequence"/>
</dbReference>
<dbReference type="Pfam" id="PF08428">
    <property type="entry name" value="Rib"/>
    <property type="match status" value="3"/>
</dbReference>
<feature type="domain" description="Rib" evidence="4">
    <location>
        <begin position="988"/>
        <end position="1075"/>
    </location>
</feature>
<feature type="region of interest" description="Disordered" evidence="2">
    <location>
        <begin position="1183"/>
        <end position="1225"/>
    </location>
</feature>
<protein>
    <submittedName>
        <fullName evidence="6">Rib/alpha/Esp surface antigen</fullName>
    </submittedName>
</protein>
<dbReference type="NCBIfam" id="TIGR01168">
    <property type="entry name" value="YSIRK_signal"/>
    <property type="match status" value="1"/>
</dbReference>
<dbReference type="Pfam" id="PF04650">
    <property type="entry name" value="YSIRK_signal"/>
    <property type="match status" value="1"/>
</dbReference>
<dbReference type="STRING" id="883081.HMPREF9698_00632"/>
<feature type="domain" description="YSIRK Gram-positive signal peptide" evidence="3">
    <location>
        <begin position="19"/>
        <end position="39"/>
    </location>
</feature>
<feature type="compositionally biased region" description="Polar residues" evidence="2">
    <location>
        <begin position="1571"/>
        <end position="1600"/>
    </location>
</feature>
<comment type="caution">
    <text evidence="6">The sequence shown here is derived from an EMBL/GenBank/DDBJ whole genome shotgun (WGS) entry which is preliminary data.</text>
</comment>
<dbReference type="InterPro" id="IPR044055">
    <property type="entry name" value="RibLong"/>
</dbReference>
<dbReference type="PATRIC" id="fig|883081.3.peg.632"/>
<feature type="compositionally biased region" description="Acidic residues" evidence="2">
    <location>
        <begin position="71"/>
        <end position="86"/>
    </location>
</feature>
<evidence type="ECO:0000259" key="3">
    <source>
        <dbReference type="Pfam" id="PF04650"/>
    </source>
</evidence>
<dbReference type="InterPro" id="IPR005877">
    <property type="entry name" value="YSIRK_signal_dom"/>
</dbReference>
<dbReference type="InterPro" id="IPR059115">
    <property type="entry name" value="Rib"/>
</dbReference>
<reference evidence="6 7" key="1">
    <citation type="submission" date="2012-09" db="EMBL/GenBank/DDBJ databases">
        <title>The Genome Sequence of Alloiococcus otitis ATCC 51267.</title>
        <authorList>
            <consortium name="The Broad Institute Genome Sequencing Platform"/>
            <person name="Earl A."/>
            <person name="Ward D."/>
            <person name="Feldgarden M."/>
            <person name="Gevers D."/>
            <person name="Huys G."/>
            <person name="Walker B."/>
            <person name="Young S.K."/>
            <person name="Zeng Q."/>
            <person name="Gargeya S."/>
            <person name="Fitzgerald M."/>
            <person name="Haas B."/>
            <person name="Abouelleil A."/>
            <person name="Alvarado L."/>
            <person name="Arachchi H.M."/>
            <person name="Berlin A.M."/>
            <person name="Chapman S.B."/>
            <person name="Goldberg J."/>
            <person name="Griggs A."/>
            <person name="Gujja S."/>
            <person name="Hansen M."/>
            <person name="Howarth C."/>
            <person name="Imamovic A."/>
            <person name="Larimer J."/>
            <person name="McCowen C."/>
            <person name="Montmayeur A."/>
            <person name="Murphy C."/>
            <person name="Neiman D."/>
            <person name="Pearson M."/>
            <person name="Priest M."/>
            <person name="Roberts A."/>
            <person name="Saif S."/>
            <person name="Shea T."/>
            <person name="Sisk P."/>
            <person name="Sykes S."/>
            <person name="Wortman J."/>
            <person name="Nusbaum C."/>
            <person name="Birren B."/>
        </authorList>
    </citation>
    <scope>NUCLEOTIDE SEQUENCE [LARGE SCALE GENOMIC DNA]</scope>
    <source>
        <strain evidence="6 7">ATCC 51267</strain>
    </source>
</reference>
<feature type="domain" description="Long Rib" evidence="5">
    <location>
        <begin position="889"/>
        <end position="982"/>
    </location>
</feature>
<feature type="domain" description="Long Rib" evidence="5">
    <location>
        <begin position="1258"/>
        <end position="1357"/>
    </location>
</feature>
<evidence type="ECO:0000259" key="5">
    <source>
        <dbReference type="Pfam" id="PF18957"/>
    </source>
</evidence>
<feature type="region of interest" description="Disordered" evidence="2">
    <location>
        <begin position="71"/>
        <end position="240"/>
    </location>
</feature>
<feature type="region of interest" description="Disordered" evidence="2">
    <location>
        <begin position="1475"/>
        <end position="1634"/>
    </location>
</feature>
<dbReference type="EMBL" id="AGXA01000014">
    <property type="protein sequence ID" value="EKU93837.1"/>
    <property type="molecule type" value="Genomic_DNA"/>
</dbReference>
<evidence type="ECO:0000259" key="4">
    <source>
        <dbReference type="Pfam" id="PF08428"/>
    </source>
</evidence>
<dbReference type="eggNOG" id="COG3147">
    <property type="taxonomic scope" value="Bacteria"/>
</dbReference>
<dbReference type="InterPro" id="IPR013783">
    <property type="entry name" value="Ig-like_fold"/>
</dbReference>
<keyword evidence="1" id="KW-0732">Signal</keyword>
<dbReference type="SUPFAM" id="SSF49313">
    <property type="entry name" value="Cadherin-like"/>
    <property type="match status" value="1"/>
</dbReference>
<feature type="domain" description="Rib" evidence="4">
    <location>
        <begin position="1173"/>
        <end position="1252"/>
    </location>
</feature>
<dbReference type="InterPro" id="IPR015919">
    <property type="entry name" value="Cadherin-like_sf"/>
</dbReference>
<evidence type="ECO:0000256" key="1">
    <source>
        <dbReference type="ARBA" id="ARBA00022729"/>
    </source>
</evidence>
<organism evidence="6 7">
    <name type="scientific">Alloiococcus otitis ATCC 51267</name>
    <dbReference type="NCBI Taxonomy" id="883081"/>
    <lineage>
        <taxon>Bacteria</taxon>
        <taxon>Bacillati</taxon>
        <taxon>Bacillota</taxon>
        <taxon>Bacilli</taxon>
        <taxon>Lactobacillales</taxon>
        <taxon>Carnobacteriaceae</taxon>
        <taxon>Alloiococcus</taxon>
    </lineage>
</organism>
<feature type="compositionally biased region" description="Basic and acidic residues" evidence="2">
    <location>
        <begin position="115"/>
        <end position="125"/>
    </location>
</feature>
<evidence type="ECO:0000313" key="6">
    <source>
        <dbReference type="EMBL" id="EKU93837.1"/>
    </source>
</evidence>